<dbReference type="Proteomes" id="UP000800035">
    <property type="component" value="Unassembled WGS sequence"/>
</dbReference>
<sequence length="376" mass="43234">MSEQSLLEELFPEASDYIQPHYTTRNPYPKLDLPSNMSLINRYPVDRKKTKRERYVENFQSNSENITALQLVNCSTELTEMDFRRLVPKGKHIDSWAAGGEFIRVIPGRDPLSLERLPFYFLVFRSPQSALAYQKNASRLHKLSQLHQPNSIMSALPPPKGFLEDGEDIGQVTASYTLQPTGMPLALHMVMQPYNPSLRTLLEQGGYKPVVPSISPTTKKPLFKVLMQIDGYEPLPADLYRLIRQHAYIRGITWPLHNAEKGISRLRDLVDLRAKFLPVASQNPRSTNLSKYNNTDPSSSFLAHADRGAGGADARQINQMIMNRVYNRWIVEFEEEEAAKRFARMWHRRPLPLTKSGTFLWKELDGVRMCNTEFLW</sequence>
<protein>
    <submittedName>
        <fullName evidence="1">Uncharacterized protein</fullName>
    </submittedName>
</protein>
<gene>
    <name evidence="1" type="ORF">CC80DRAFT_450421</name>
</gene>
<reference evidence="1" key="1">
    <citation type="journal article" date="2020" name="Stud. Mycol.">
        <title>101 Dothideomycetes genomes: a test case for predicting lifestyles and emergence of pathogens.</title>
        <authorList>
            <person name="Haridas S."/>
            <person name="Albert R."/>
            <person name="Binder M."/>
            <person name="Bloem J."/>
            <person name="Labutti K."/>
            <person name="Salamov A."/>
            <person name="Andreopoulos B."/>
            <person name="Baker S."/>
            <person name="Barry K."/>
            <person name="Bills G."/>
            <person name="Bluhm B."/>
            <person name="Cannon C."/>
            <person name="Castanera R."/>
            <person name="Culley D."/>
            <person name="Daum C."/>
            <person name="Ezra D."/>
            <person name="Gonzalez J."/>
            <person name="Henrissat B."/>
            <person name="Kuo A."/>
            <person name="Liang C."/>
            <person name="Lipzen A."/>
            <person name="Lutzoni F."/>
            <person name="Magnuson J."/>
            <person name="Mondo S."/>
            <person name="Nolan M."/>
            <person name="Ohm R."/>
            <person name="Pangilinan J."/>
            <person name="Park H.-J."/>
            <person name="Ramirez L."/>
            <person name="Alfaro M."/>
            <person name="Sun H."/>
            <person name="Tritt A."/>
            <person name="Yoshinaga Y."/>
            <person name="Zwiers L.-H."/>
            <person name="Turgeon B."/>
            <person name="Goodwin S."/>
            <person name="Spatafora J."/>
            <person name="Crous P."/>
            <person name="Grigoriev I."/>
        </authorList>
    </citation>
    <scope>NUCLEOTIDE SEQUENCE</scope>
    <source>
        <strain evidence="1">CBS 675.92</strain>
    </source>
</reference>
<dbReference type="OrthoDB" id="5332316at2759"/>
<name>A0A6A5TLB1_9PLEO</name>
<proteinExistence type="predicted"/>
<evidence type="ECO:0000313" key="2">
    <source>
        <dbReference type="Proteomes" id="UP000800035"/>
    </source>
</evidence>
<organism evidence="1 2">
    <name type="scientific">Byssothecium circinans</name>
    <dbReference type="NCBI Taxonomy" id="147558"/>
    <lineage>
        <taxon>Eukaryota</taxon>
        <taxon>Fungi</taxon>
        <taxon>Dikarya</taxon>
        <taxon>Ascomycota</taxon>
        <taxon>Pezizomycotina</taxon>
        <taxon>Dothideomycetes</taxon>
        <taxon>Pleosporomycetidae</taxon>
        <taxon>Pleosporales</taxon>
        <taxon>Massarineae</taxon>
        <taxon>Massarinaceae</taxon>
        <taxon>Byssothecium</taxon>
    </lineage>
</organism>
<keyword evidence="2" id="KW-1185">Reference proteome</keyword>
<evidence type="ECO:0000313" key="1">
    <source>
        <dbReference type="EMBL" id="KAF1953515.1"/>
    </source>
</evidence>
<accession>A0A6A5TLB1</accession>
<dbReference type="EMBL" id="ML977003">
    <property type="protein sequence ID" value="KAF1953515.1"/>
    <property type="molecule type" value="Genomic_DNA"/>
</dbReference>
<dbReference type="AlphaFoldDB" id="A0A6A5TLB1"/>